<dbReference type="Gene3D" id="3.40.50.720">
    <property type="entry name" value="NAD(P)-binding Rossmann-like Domain"/>
    <property type="match status" value="1"/>
</dbReference>
<name>A0A4Z1IMA6_9HELO</name>
<evidence type="ECO:0000313" key="1">
    <source>
        <dbReference type="EMBL" id="TGO61704.1"/>
    </source>
</evidence>
<protein>
    <submittedName>
        <fullName evidence="1">Uncharacterized protein</fullName>
    </submittedName>
</protein>
<organism evidence="1 2">
    <name type="scientific">Botryotinia convoluta</name>
    <dbReference type="NCBI Taxonomy" id="54673"/>
    <lineage>
        <taxon>Eukaryota</taxon>
        <taxon>Fungi</taxon>
        <taxon>Dikarya</taxon>
        <taxon>Ascomycota</taxon>
        <taxon>Pezizomycotina</taxon>
        <taxon>Leotiomycetes</taxon>
        <taxon>Helotiales</taxon>
        <taxon>Sclerotiniaceae</taxon>
        <taxon>Botryotinia</taxon>
    </lineage>
</organism>
<dbReference type="InterPro" id="IPR002347">
    <property type="entry name" value="SDR_fam"/>
</dbReference>
<dbReference type="PRINTS" id="PR00081">
    <property type="entry name" value="GDHRDH"/>
</dbReference>
<sequence>MVATILITGCSRGLGLALAAEFSKAGHLVFTTARGDPTPALEELIKSSSSTVKYIKLDAASRSSVQESEKQVASLLDSKDINVLINNAGVINWMTTRIHAMDDLDSVLNPNVTSAHIVTSTFLPRLERGAQEKVINMLVANIFYARNQILTMELKSSSGGSIEQSPVYSTMAIPAYKVSKAALNMLTVQYAQSYAEEGFTFLAVNPGWLRTDLGGASADLDVETGAKAVVELIESNGKESNGKFLNIRVAGWENNEGINQYDGNVLPW</sequence>
<dbReference type="InterPro" id="IPR036291">
    <property type="entry name" value="NAD(P)-bd_dom_sf"/>
</dbReference>
<dbReference type="SUPFAM" id="SSF51735">
    <property type="entry name" value="NAD(P)-binding Rossmann-fold domains"/>
    <property type="match status" value="1"/>
</dbReference>
<comment type="caution">
    <text evidence="1">The sequence shown here is derived from an EMBL/GenBank/DDBJ whole genome shotgun (WGS) entry which is preliminary data.</text>
</comment>
<dbReference type="EMBL" id="PQXN01000025">
    <property type="protein sequence ID" value="TGO61704.1"/>
    <property type="molecule type" value="Genomic_DNA"/>
</dbReference>
<dbReference type="Pfam" id="PF00106">
    <property type="entry name" value="adh_short"/>
    <property type="match status" value="1"/>
</dbReference>
<dbReference type="InterPro" id="IPR052184">
    <property type="entry name" value="SDR_enzymes"/>
</dbReference>
<evidence type="ECO:0000313" key="2">
    <source>
        <dbReference type="Proteomes" id="UP000297527"/>
    </source>
</evidence>
<dbReference type="AlphaFoldDB" id="A0A4Z1IMA6"/>
<accession>A0A4Z1IMA6</accession>
<reference evidence="1 2" key="1">
    <citation type="submission" date="2017-12" db="EMBL/GenBank/DDBJ databases">
        <title>Comparative genomics of Botrytis spp.</title>
        <authorList>
            <person name="Valero-Jimenez C.A."/>
            <person name="Tapia P."/>
            <person name="Veloso J."/>
            <person name="Silva-Moreno E."/>
            <person name="Staats M."/>
            <person name="Valdes J.H."/>
            <person name="Van Kan J.A.L."/>
        </authorList>
    </citation>
    <scope>NUCLEOTIDE SEQUENCE [LARGE SCALE GENOMIC DNA]</scope>
    <source>
        <strain evidence="1 2">MUCL11595</strain>
    </source>
</reference>
<dbReference type="GO" id="GO:0016616">
    <property type="term" value="F:oxidoreductase activity, acting on the CH-OH group of donors, NAD or NADP as acceptor"/>
    <property type="evidence" value="ECO:0007669"/>
    <property type="project" value="TreeGrafter"/>
</dbReference>
<gene>
    <name evidence="1" type="ORF">BCON_0025g00310</name>
</gene>
<dbReference type="OrthoDB" id="5296at2759"/>
<keyword evidence="2" id="KW-1185">Reference proteome</keyword>
<proteinExistence type="predicted"/>
<dbReference type="PANTHER" id="PTHR45458">
    <property type="entry name" value="SHORT-CHAIN DEHYDROGENASE/REDUCTASE SDR"/>
    <property type="match status" value="1"/>
</dbReference>
<dbReference type="Proteomes" id="UP000297527">
    <property type="component" value="Unassembled WGS sequence"/>
</dbReference>
<dbReference type="PANTHER" id="PTHR45458:SF1">
    <property type="entry name" value="SHORT CHAIN DEHYDROGENASE"/>
    <property type="match status" value="1"/>
</dbReference>